<dbReference type="GO" id="GO:0016491">
    <property type="term" value="F:oxidoreductase activity"/>
    <property type="evidence" value="ECO:0007669"/>
    <property type="project" value="InterPro"/>
</dbReference>
<dbReference type="InterPro" id="IPR009799">
    <property type="entry name" value="EthD_dom"/>
</dbReference>
<evidence type="ECO:0000313" key="3">
    <source>
        <dbReference type="Proteomes" id="UP000184096"/>
    </source>
</evidence>
<dbReference type="NCBIfam" id="TIGR02118">
    <property type="entry name" value="EthD family reductase"/>
    <property type="match status" value="1"/>
</dbReference>
<name>A0A1M7UIG3_9BRAD</name>
<dbReference type="Gene3D" id="3.30.70.100">
    <property type="match status" value="1"/>
</dbReference>
<proteinExistence type="predicted"/>
<feature type="domain" description="EthD" evidence="1">
    <location>
        <begin position="10"/>
        <end position="89"/>
    </location>
</feature>
<sequence length="100" mass="10956">MHRLLVLYNEPKDPAHFRKYYVETHVPLANTIPGAKNAHYSFDAKRLGPGEAPYFCIFEADFDSEAALMSALGSKEGQAVAGDIPNYASGGVTMVHFPVK</sequence>
<protein>
    <recommendedName>
        <fullName evidence="1">EthD domain-containing protein</fullName>
    </recommendedName>
</protein>
<dbReference type="EMBL" id="LT670849">
    <property type="protein sequence ID" value="SHN82813.1"/>
    <property type="molecule type" value="Genomic_DNA"/>
</dbReference>
<dbReference type="PANTHER" id="PTHR40260:SF2">
    <property type="entry name" value="BLR8190 PROTEIN"/>
    <property type="match status" value="1"/>
</dbReference>
<keyword evidence="3" id="KW-1185">Reference proteome</keyword>
<dbReference type="OrthoDB" id="5294870at2"/>
<organism evidence="2 3">
    <name type="scientific">Bradyrhizobium erythrophlei</name>
    <dbReference type="NCBI Taxonomy" id="1437360"/>
    <lineage>
        <taxon>Bacteria</taxon>
        <taxon>Pseudomonadati</taxon>
        <taxon>Pseudomonadota</taxon>
        <taxon>Alphaproteobacteria</taxon>
        <taxon>Hyphomicrobiales</taxon>
        <taxon>Nitrobacteraceae</taxon>
        <taxon>Bradyrhizobium</taxon>
    </lineage>
</organism>
<dbReference type="RefSeq" id="WP_072822297.1">
    <property type="nucleotide sequence ID" value="NZ_LT670849.1"/>
</dbReference>
<dbReference type="Pfam" id="PF07110">
    <property type="entry name" value="EthD"/>
    <property type="match status" value="1"/>
</dbReference>
<evidence type="ECO:0000259" key="1">
    <source>
        <dbReference type="Pfam" id="PF07110"/>
    </source>
</evidence>
<dbReference type="SUPFAM" id="SSF54909">
    <property type="entry name" value="Dimeric alpha+beta barrel"/>
    <property type="match status" value="1"/>
</dbReference>
<dbReference type="PANTHER" id="PTHR40260">
    <property type="entry name" value="BLR8190 PROTEIN"/>
    <property type="match status" value="1"/>
</dbReference>
<dbReference type="InterPro" id="IPR011008">
    <property type="entry name" value="Dimeric_a/b-barrel"/>
</dbReference>
<dbReference type="AlphaFoldDB" id="A0A1M7UIG3"/>
<reference evidence="3" key="1">
    <citation type="submission" date="2016-11" db="EMBL/GenBank/DDBJ databases">
        <authorList>
            <person name="Varghese N."/>
            <person name="Submissions S."/>
        </authorList>
    </citation>
    <scope>NUCLEOTIDE SEQUENCE [LARGE SCALE GENOMIC DNA]</scope>
    <source>
        <strain evidence="3">GAS401</strain>
    </source>
</reference>
<accession>A0A1M7UIG3</accession>
<dbReference type="Proteomes" id="UP000184096">
    <property type="component" value="Chromosome I"/>
</dbReference>
<gene>
    <name evidence="2" type="ORF">SAMN05444170_5267</name>
</gene>
<evidence type="ECO:0000313" key="2">
    <source>
        <dbReference type="EMBL" id="SHN82813.1"/>
    </source>
</evidence>